<dbReference type="AlphaFoldDB" id="D6TWJ8"/>
<feature type="domain" description="YCII-related" evidence="2">
    <location>
        <begin position="1"/>
        <end position="114"/>
    </location>
</feature>
<dbReference type="PANTHER" id="PTHR35174">
    <property type="entry name" value="BLL7171 PROTEIN-RELATED"/>
    <property type="match status" value="1"/>
</dbReference>
<dbReference type="Pfam" id="PF03795">
    <property type="entry name" value="YCII"/>
    <property type="match status" value="1"/>
</dbReference>
<comment type="caution">
    <text evidence="3">The sequence shown here is derived from an EMBL/GenBank/DDBJ whole genome shotgun (WGS) entry which is preliminary data.</text>
</comment>
<dbReference type="eggNOG" id="COG3795">
    <property type="taxonomic scope" value="Bacteria"/>
</dbReference>
<dbReference type="EMBL" id="ADVG01000003">
    <property type="protein sequence ID" value="EFH84581.1"/>
    <property type="molecule type" value="Genomic_DNA"/>
</dbReference>
<evidence type="ECO:0000313" key="4">
    <source>
        <dbReference type="Proteomes" id="UP000004508"/>
    </source>
</evidence>
<evidence type="ECO:0000259" key="2">
    <source>
        <dbReference type="Pfam" id="PF03795"/>
    </source>
</evidence>
<dbReference type="PANTHER" id="PTHR35174:SF3">
    <property type="entry name" value="BLL7171 PROTEIN"/>
    <property type="match status" value="1"/>
</dbReference>
<organism evidence="3 4">
    <name type="scientific">Ktedonobacter racemifer DSM 44963</name>
    <dbReference type="NCBI Taxonomy" id="485913"/>
    <lineage>
        <taxon>Bacteria</taxon>
        <taxon>Bacillati</taxon>
        <taxon>Chloroflexota</taxon>
        <taxon>Ktedonobacteria</taxon>
        <taxon>Ktedonobacterales</taxon>
        <taxon>Ktedonobacteraceae</taxon>
        <taxon>Ktedonobacter</taxon>
    </lineage>
</organism>
<evidence type="ECO:0000256" key="1">
    <source>
        <dbReference type="ARBA" id="ARBA00007689"/>
    </source>
</evidence>
<dbReference type="Proteomes" id="UP000004508">
    <property type="component" value="Unassembled WGS sequence"/>
</dbReference>
<dbReference type="InterPro" id="IPR005545">
    <property type="entry name" value="YCII"/>
</dbReference>
<name>D6TWJ8_KTERA</name>
<sequence>MQYAFLIYADREAYATMTQEELSAMERDYAALAQAVSERGIMRDGSQLQPASTATTVRVRNSQKLITDGPFAETKEQLAGYFILQCKDLDEALALAERMPNVAYGSIEIRPIVER</sequence>
<reference evidence="3 4" key="1">
    <citation type="journal article" date="2011" name="Stand. Genomic Sci.">
        <title>Non-contiguous finished genome sequence and contextual data of the filamentous soil bacterium Ktedonobacter racemifer type strain (SOSP1-21).</title>
        <authorList>
            <person name="Chang Y.J."/>
            <person name="Land M."/>
            <person name="Hauser L."/>
            <person name="Chertkov O."/>
            <person name="Del Rio T.G."/>
            <person name="Nolan M."/>
            <person name="Copeland A."/>
            <person name="Tice H."/>
            <person name="Cheng J.F."/>
            <person name="Lucas S."/>
            <person name="Han C."/>
            <person name="Goodwin L."/>
            <person name="Pitluck S."/>
            <person name="Ivanova N."/>
            <person name="Ovchinikova G."/>
            <person name="Pati A."/>
            <person name="Chen A."/>
            <person name="Palaniappan K."/>
            <person name="Mavromatis K."/>
            <person name="Liolios K."/>
            <person name="Brettin T."/>
            <person name="Fiebig A."/>
            <person name="Rohde M."/>
            <person name="Abt B."/>
            <person name="Goker M."/>
            <person name="Detter J.C."/>
            <person name="Woyke T."/>
            <person name="Bristow J."/>
            <person name="Eisen J.A."/>
            <person name="Markowitz V."/>
            <person name="Hugenholtz P."/>
            <person name="Kyrpides N.C."/>
            <person name="Klenk H.P."/>
            <person name="Lapidus A."/>
        </authorList>
    </citation>
    <scope>NUCLEOTIDE SEQUENCE [LARGE SCALE GENOMIC DNA]</scope>
    <source>
        <strain evidence="4">DSM 44963</strain>
    </source>
</reference>
<protein>
    <submittedName>
        <fullName evidence="3">YCII-related protein</fullName>
    </submittedName>
</protein>
<accession>D6TWJ8</accession>
<gene>
    <name evidence="3" type="ORF">Krac_5656</name>
</gene>
<dbReference type="SUPFAM" id="SSF54909">
    <property type="entry name" value="Dimeric alpha+beta barrel"/>
    <property type="match status" value="1"/>
</dbReference>
<proteinExistence type="inferred from homology"/>
<dbReference type="InterPro" id="IPR011008">
    <property type="entry name" value="Dimeric_a/b-barrel"/>
</dbReference>
<evidence type="ECO:0000313" key="3">
    <source>
        <dbReference type="EMBL" id="EFH84581.1"/>
    </source>
</evidence>
<dbReference type="InParanoid" id="D6TWJ8"/>
<comment type="similarity">
    <text evidence="1">Belongs to the YciI family.</text>
</comment>
<dbReference type="Gene3D" id="3.30.70.1060">
    <property type="entry name" value="Dimeric alpha+beta barrel"/>
    <property type="match status" value="1"/>
</dbReference>
<keyword evidence="4" id="KW-1185">Reference proteome</keyword>
<dbReference type="STRING" id="485913.Krac_5656"/>
<dbReference type="OrthoDB" id="9807535at2"/>